<comment type="caution">
    <text evidence="1">The sequence shown here is derived from an EMBL/GenBank/DDBJ whole genome shotgun (WGS) entry which is preliminary data.</text>
</comment>
<proteinExistence type="predicted"/>
<protein>
    <submittedName>
        <fullName evidence="1">Uncharacterized protein</fullName>
    </submittedName>
</protein>
<dbReference type="RefSeq" id="WP_386730898.1">
    <property type="nucleotide sequence ID" value="NZ_JBHSTP010000002.1"/>
</dbReference>
<reference evidence="2" key="1">
    <citation type="journal article" date="2019" name="Int. J. Syst. Evol. Microbiol.">
        <title>The Global Catalogue of Microorganisms (GCM) 10K type strain sequencing project: providing services to taxonomists for standard genome sequencing and annotation.</title>
        <authorList>
            <consortium name="The Broad Institute Genomics Platform"/>
            <consortium name="The Broad Institute Genome Sequencing Center for Infectious Disease"/>
            <person name="Wu L."/>
            <person name="Ma J."/>
        </authorList>
    </citation>
    <scope>NUCLEOTIDE SEQUENCE [LARGE SCALE GENOMIC DNA]</scope>
    <source>
        <strain evidence="2">CCUG 43304</strain>
    </source>
</reference>
<gene>
    <name evidence="1" type="ORF">ACFQB0_10085</name>
</gene>
<evidence type="ECO:0000313" key="2">
    <source>
        <dbReference type="Proteomes" id="UP001596306"/>
    </source>
</evidence>
<accession>A0ABW1VES9</accession>
<dbReference type="Proteomes" id="UP001596306">
    <property type="component" value="Unassembled WGS sequence"/>
</dbReference>
<name>A0ABW1VES9_9MICO</name>
<evidence type="ECO:0000313" key="1">
    <source>
        <dbReference type="EMBL" id="MFC6356456.1"/>
    </source>
</evidence>
<organism evidence="1 2">
    <name type="scientific">Luethyella okanaganae</name>
    <dbReference type="NCBI Taxonomy" id="69372"/>
    <lineage>
        <taxon>Bacteria</taxon>
        <taxon>Bacillati</taxon>
        <taxon>Actinomycetota</taxon>
        <taxon>Actinomycetes</taxon>
        <taxon>Micrococcales</taxon>
        <taxon>Microbacteriaceae</taxon>
        <taxon>Luethyella</taxon>
    </lineage>
</organism>
<sequence length="141" mass="15626">LAGCGGSTLPSFDEVRDETHVEMQKIVDRLPEGAVVRVEDPRPASRFWCDGGVGVFYTGDWEVYVADGFEIQPWMDEVKADLLADGYKEVKTPTNSERRIGFRTPEADLLIGVDNDEGAVEGARILVSGYSRCAQDPYPRK</sequence>
<feature type="non-terminal residue" evidence="1">
    <location>
        <position position="1"/>
    </location>
</feature>
<keyword evidence="2" id="KW-1185">Reference proteome</keyword>
<dbReference type="EMBL" id="JBHSTP010000002">
    <property type="protein sequence ID" value="MFC6356456.1"/>
    <property type="molecule type" value="Genomic_DNA"/>
</dbReference>